<name>A0A0A9C0B9_ARUDO</name>
<reference evidence="1" key="2">
    <citation type="journal article" date="2015" name="Data Brief">
        <title>Shoot transcriptome of the giant reed, Arundo donax.</title>
        <authorList>
            <person name="Barrero R.A."/>
            <person name="Guerrero F.D."/>
            <person name="Moolhuijzen P."/>
            <person name="Goolsby J.A."/>
            <person name="Tidwell J."/>
            <person name="Bellgard S.E."/>
            <person name="Bellgard M.I."/>
        </authorList>
    </citation>
    <scope>NUCLEOTIDE SEQUENCE</scope>
    <source>
        <tissue evidence="1">Shoot tissue taken approximately 20 cm above the soil surface</tissue>
    </source>
</reference>
<dbReference type="EMBL" id="GBRH01232928">
    <property type="protein sequence ID" value="JAD64967.1"/>
    <property type="molecule type" value="Transcribed_RNA"/>
</dbReference>
<accession>A0A0A9C0B9</accession>
<protein>
    <submittedName>
        <fullName evidence="1">Uncharacterized protein</fullName>
    </submittedName>
</protein>
<evidence type="ECO:0000313" key="1">
    <source>
        <dbReference type="EMBL" id="JAD64967.1"/>
    </source>
</evidence>
<proteinExistence type="predicted"/>
<organism evidence="1">
    <name type="scientific">Arundo donax</name>
    <name type="common">Giant reed</name>
    <name type="synonym">Donax arundinaceus</name>
    <dbReference type="NCBI Taxonomy" id="35708"/>
    <lineage>
        <taxon>Eukaryota</taxon>
        <taxon>Viridiplantae</taxon>
        <taxon>Streptophyta</taxon>
        <taxon>Embryophyta</taxon>
        <taxon>Tracheophyta</taxon>
        <taxon>Spermatophyta</taxon>
        <taxon>Magnoliopsida</taxon>
        <taxon>Liliopsida</taxon>
        <taxon>Poales</taxon>
        <taxon>Poaceae</taxon>
        <taxon>PACMAD clade</taxon>
        <taxon>Arundinoideae</taxon>
        <taxon>Arundineae</taxon>
        <taxon>Arundo</taxon>
    </lineage>
</organism>
<sequence length="31" mass="3749">MPRLALICHFMLQQLSLYYICCRQEMFVISP</sequence>
<reference evidence="1" key="1">
    <citation type="submission" date="2014-09" db="EMBL/GenBank/DDBJ databases">
        <authorList>
            <person name="Magalhaes I.L.F."/>
            <person name="Oliveira U."/>
            <person name="Santos F.R."/>
            <person name="Vidigal T.H.D.A."/>
            <person name="Brescovit A.D."/>
            <person name="Santos A.J."/>
        </authorList>
    </citation>
    <scope>NUCLEOTIDE SEQUENCE</scope>
    <source>
        <tissue evidence="1">Shoot tissue taken approximately 20 cm above the soil surface</tissue>
    </source>
</reference>
<dbReference type="AlphaFoldDB" id="A0A0A9C0B9"/>